<keyword evidence="3" id="KW-0233">DNA recombination</keyword>
<name>A0ABW9GIT1_9MICO</name>
<dbReference type="EMBL" id="JAROCE010000002">
    <property type="protein sequence ID" value="MFM2720470.1"/>
    <property type="molecule type" value="Genomic_DNA"/>
</dbReference>
<dbReference type="PANTHER" id="PTHR30349:SF64">
    <property type="entry name" value="PROPHAGE INTEGRASE INTD-RELATED"/>
    <property type="match status" value="1"/>
</dbReference>
<dbReference type="Gene3D" id="1.10.150.130">
    <property type="match status" value="1"/>
</dbReference>
<dbReference type="InterPro" id="IPR002104">
    <property type="entry name" value="Integrase_catalytic"/>
</dbReference>
<evidence type="ECO:0000256" key="2">
    <source>
        <dbReference type="ARBA" id="ARBA00023125"/>
    </source>
</evidence>
<evidence type="ECO:0000259" key="6">
    <source>
        <dbReference type="PROSITE" id="PS51900"/>
    </source>
</evidence>
<evidence type="ECO:0000259" key="5">
    <source>
        <dbReference type="PROSITE" id="PS51898"/>
    </source>
</evidence>
<dbReference type="InterPro" id="IPR050090">
    <property type="entry name" value="Tyrosine_recombinase_XerCD"/>
</dbReference>
<evidence type="ECO:0000256" key="4">
    <source>
        <dbReference type="PROSITE-ProRule" id="PRU01248"/>
    </source>
</evidence>
<reference evidence="7 8" key="1">
    <citation type="submission" date="2023-03" db="EMBL/GenBank/DDBJ databases">
        <title>MT1 and MT2 Draft Genomes of Novel Species.</title>
        <authorList>
            <person name="Venkateswaran K."/>
        </authorList>
    </citation>
    <scope>NUCLEOTIDE SEQUENCE [LARGE SCALE GENOMIC DNA]</scope>
    <source>
        <strain evidence="7 8">IF8SW-P5</strain>
    </source>
</reference>
<dbReference type="PROSITE" id="PS51900">
    <property type="entry name" value="CB"/>
    <property type="match status" value="1"/>
</dbReference>
<sequence>MTDEKGAMVWIRSLDEYEIAQRAQHAQPATIARRVKHLRRFAIATDRSPWHVVDTDVLAWLEQLDVADSTRLSMRDSLKSFYRWARATGRIDVDPTAAASTRSKLRLDVPPQWEVPIAGFRRYLLAKGMMPTTVRAYVERMEAFARENAGLEPFEVTLDDLFEWMAGKNWARETRRGRRNIVHSFYRWAVDTGRMEVDPSEKLPRVKAGEPTARPATDEEYQAALLHATPQLRIALRLAAEMGLRRAEVAGVHSRDLRLRDDGTYWLTVHGKGGKVRVLPVPASLAVTLRTQPPGYVFPGQIRDRHAHAGGEGHVSARYLGKQITALFPPGVSMHALRHRFATKAYNVNRDVFTLQKLMGHASPATTQRYVQVSDTTMRALVEAVTP</sequence>
<keyword evidence="8" id="KW-1185">Reference proteome</keyword>
<feature type="domain" description="Tyr recombinase" evidence="5">
    <location>
        <begin position="212"/>
        <end position="383"/>
    </location>
</feature>
<dbReference type="PANTHER" id="PTHR30349">
    <property type="entry name" value="PHAGE INTEGRASE-RELATED"/>
    <property type="match status" value="1"/>
</dbReference>
<keyword evidence="2 4" id="KW-0238">DNA-binding</keyword>
<dbReference type="CDD" id="cd00397">
    <property type="entry name" value="DNA_BRE_C"/>
    <property type="match status" value="1"/>
</dbReference>
<dbReference type="Pfam" id="PF00589">
    <property type="entry name" value="Phage_integrase"/>
    <property type="match status" value="1"/>
</dbReference>
<dbReference type="InterPro" id="IPR010998">
    <property type="entry name" value="Integrase_recombinase_N"/>
</dbReference>
<dbReference type="InterPro" id="IPR011010">
    <property type="entry name" value="DNA_brk_join_enz"/>
</dbReference>
<dbReference type="RefSeq" id="WP_408905434.1">
    <property type="nucleotide sequence ID" value="NZ_JAROCE010000002.1"/>
</dbReference>
<evidence type="ECO:0000313" key="8">
    <source>
        <dbReference type="Proteomes" id="UP001630303"/>
    </source>
</evidence>
<comment type="similarity">
    <text evidence="1">Belongs to the 'phage' integrase family.</text>
</comment>
<gene>
    <name evidence="7" type="ORF">P5G46_08135</name>
</gene>
<dbReference type="InterPro" id="IPR044068">
    <property type="entry name" value="CB"/>
</dbReference>
<evidence type="ECO:0000256" key="1">
    <source>
        <dbReference type="ARBA" id="ARBA00008857"/>
    </source>
</evidence>
<evidence type="ECO:0000313" key="7">
    <source>
        <dbReference type="EMBL" id="MFM2720470.1"/>
    </source>
</evidence>
<proteinExistence type="inferred from homology"/>
<dbReference type="Gene3D" id="1.10.443.10">
    <property type="entry name" value="Intergrase catalytic core"/>
    <property type="match status" value="1"/>
</dbReference>
<protein>
    <submittedName>
        <fullName evidence="7">Tyrosine-type recombinase/integrase</fullName>
    </submittedName>
</protein>
<dbReference type="InterPro" id="IPR013762">
    <property type="entry name" value="Integrase-like_cat_sf"/>
</dbReference>
<accession>A0ABW9GIT1</accession>
<dbReference type="SUPFAM" id="SSF56349">
    <property type="entry name" value="DNA breaking-rejoining enzymes"/>
    <property type="match status" value="1"/>
</dbReference>
<feature type="domain" description="Core-binding (CB)" evidence="6">
    <location>
        <begin position="111"/>
        <end position="190"/>
    </location>
</feature>
<evidence type="ECO:0000256" key="3">
    <source>
        <dbReference type="ARBA" id="ARBA00023172"/>
    </source>
</evidence>
<comment type="caution">
    <text evidence="7">The sequence shown here is derived from an EMBL/GenBank/DDBJ whole genome shotgun (WGS) entry which is preliminary data.</text>
</comment>
<organism evidence="7 8">
    <name type="scientific">Microbacterium mcarthurae</name>
    <dbReference type="NCBI Taxonomy" id="3035918"/>
    <lineage>
        <taxon>Bacteria</taxon>
        <taxon>Bacillati</taxon>
        <taxon>Actinomycetota</taxon>
        <taxon>Actinomycetes</taxon>
        <taxon>Micrococcales</taxon>
        <taxon>Microbacteriaceae</taxon>
        <taxon>Microbacterium</taxon>
    </lineage>
</organism>
<dbReference type="PROSITE" id="PS51898">
    <property type="entry name" value="TYR_RECOMBINASE"/>
    <property type="match status" value="1"/>
</dbReference>
<dbReference type="Proteomes" id="UP001630303">
    <property type="component" value="Unassembled WGS sequence"/>
</dbReference>